<dbReference type="Pfam" id="PF00010">
    <property type="entry name" value="HLH"/>
    <property type="match status" value="1"/>
</dbReference>
<dbReference type="PROSITE" id="PS50888">
    <property type="entry name" value="BHLH"/>
    <property type="match status" value="1"/>
</dbReference>
<sequence length="326" mass="35107">MTARTMDFATHNPAQRDSISADFTELALGDFGADSAPSPTSLTYGLSTYQLPAGSDWMNWPTKAALSPEFPSTESFDSPIISARFPSSMSPAINPLDLAKREADGAAFVDGTFDDLQTPLFDNIRMASNHIPTKSRKTTSTSTAARNSTFEPLSPTTTDESRYPSRKRKSLASTSASSTSSARSSLSPPSPPLAPTATRRTSGSSSAPVVQPKKTAHNMIEKRYRNNLNDKIAALRDAVPALRVAAYRIEHGQTPEGTELDEDFADELGGLAPAQKLNKATILSKAAEYIMHLERKNKELADENAMLKQRADGAEGVVAGLDGLWR</sequence>
<keyword evidence="1" id="KW-0175">Coiled coil</keyword>
<dbReference type="PANTHER" id="PTHR47336:SF2">
    <property type="entry name" value="TRANSCRIPTION FACTOR HMS1-RELATED"/>
    <property type="match status" value="1"/>
</dbReference>
<dbReference type="PANTHER" id="PTHR47336">
    <property type="entry name" value="TRANSCRIPTION FACTOR HMS1-RELATED"/>
    <property type="match status" value="1"/>
</dbReference>
<dbReference type="EMBL" id="NLAX01000003">
    <property type="protein sequence ID" value="PKS12395.1"/>
    <property type="molecule type" value="Genomic_DNA"/>
</dbReference>
<dbReference type="AlphaFoldDB" id="A0A2N3NIY6"/>
<dbReference type="InterPro" id="IPR011598">
    <property type="entry name" value="bHLH_dom"/>
</dbReference>
<feature type="coiled-coil region" evidence="1">
    <location>
        <begin position="283"/>
        <end position="317"/>
    </location>
</feature>
<name>A0A2N3NIY6_9PEZI</name>
<evidence type="ECO:0000313" key="4">
    <source>
        <dbReference type="EMBL" id="PKS12395.1"/>
    </source>
</evidence>
<dbReference type="GO" id="GO:0046983">
    <property type="term" value="F:protein dimerization activity"/>
    <property type="evidence" value="ECO:0007669"/>
    <property type="project" value="InterPro"/>
</dbReference>
<evidence type="ECO:0000313" key="5">
    <source>
        <dbReference type="Proteomes" id="UP000233524"/>
    </source>
</evidence>
<dbReference type="SUPFAM" id="SSF47459">
    <property type="entry name" value="HLH, helix-loop-helix DNA-binding domain"/>
    <property type="match status" value="1"/>
</dbReference>
<dbReference type="InParanoid" id="A0A2N3NIY6"/>
<dbReference type="Proteomes" id="UP000233524">
    <property type="component" value="Unassembled WGS sequence"/>
</dbReference>
<feature type="domain" description="BHLH" evidence="3">
    <location>
        <begin position="212"/>
        <end position="293"/>
    </location>
</feature>
<proteinExistence type="predicted"/>
<dbReference type="Gene3D" id="4.10.280.10">
    <property type="entry name" value="Helix-loop-helix DNA-binding domain"/>
    <property type="match status" value="1"/>
</dbReference>
<comment type="caution">
    <text evidence="4">The sequence shown here is derived from an EMBL/GenBank/DDBJ whole genome shotgun (WGS) entry which is preliminary data.</text>
</comment>
<feature type="compositionally biased region" description="Low complexity" evidence="2">
    <location>
        <begin position="138"/>
        <end position="149"/>
    </location>
</feature>
<feature type="region of interest" description="Disordered" evidence="2">
    <location>
        <begin position="131"/>
        <end position="217"/>
    </location>
</feature>
<gene>
    <name evidence="4" type="ORF">jhhlp_000599</name>
</gene>
<dbReference type="VEuPathDB" id="FungiDB:jhhlp_000599"/>
<feature type="compositionally biased region" description="Low complexity" evidence="2">
    <location>
        <begin position="195"/>
        <end position="208"/>
    </location>
</feature>
<dbReference type="CDD" id="cd11399">
    <property type="entry name" value="bHLHzip_scHMS1_like"/>
    <property type="match status" value="1"/>
</dbReference>
<evidence type="ECO:0000256" key="2">
    <source>
        <dbReference type="SAM" id="MobiDB-lite"/>
    </source>
</evidence>
<dbReference type="SMART" id="SM00353">
    <property type="entry name" value="HLH"/>
    <property type="match status" value="1"/>
</dbReference>
<protein>
    <recommendedName>
        <fullName evidence="3">BHLH domain-containing protein</fullName>
    </recommendedName>
</protein>
<dbReference type="InterPro" id="IPR036638">
    <property type="entry name" value="HLH_DNA-bd_sf"/>
</dbReference>
<dbReference type="STRING" id="41688.A0A2N3NIY6"/>
<keyword evidence="5" id="KW-1185">Reference proteome</keyword>
<feature type="compositionally biased region" description="Low complexity" evidence="2">
    <location>
        <begin position="171"/>
        <end position="187"/>
    </location>
</feature>
<evidence type="ECO:0000259" key="3">
    <source>
        <dbReference type="PROSITE" id="PS50888"/>
    </source>
</evidence>
<dbReference type="InterPro" id="IPR052099">
    <property type="entry name" value="Regulatory_TF_Diverse"/>
</dbReference>
<organism evidence="4 5">
    <name type="scientific">Lomentospora prolificans</name>
    <dbReference type="NCBI Taxonomy" id="41688"/>
    <lineage>
        <taxon>Eukaryota</taxon>
        <taxon>Fungi</taxon>
        <taxon>Dikarya</taxon>
        <taxon>Ascomycota</taxon>
        <taxon>Pezizomycotina</taxon>
        <taxon>Sordariomycetes</taxon>
        <taxon>Hypocreomycetidae</taxon>
        <taxon>Microascales</taxon>
        <taxon>Microascaceae</taxon>
        <taxon>Lomentospora</taxon>
    </lineage>
</organism>
<evidence type="ECO:0000256" key="1">
    <source>
        <dbReference type="SAM" id="Coils"/>
    </source>
</evidence>
<accession>A0A2N3NIY6</accession>
<dbReference type="OrthoDB" id="2133190at2759"/>
<reference evidence="4 5" key="1">
    <citation type="journal article" date="2017" name="G3 (Bethesda)">
        <title>First Draft Genome Sequence of the Pathogenic Fungus Lomentospora prolificans (Formerly Scedosporium prolificans).</title>
        <authorList>
            <person name="Luo R."/>
            <person name="Zimin A."/>
            <person name="Workman R."/>
            <person name="Fan Y."/>
            <person name="Pertea G."/>
            <person name="Grossman N."/>
            <person name="Wear M.P."/>
            <person name="Jia B."/>
            <person name="Miller H."/>
            <person name="Casadevall A."/>
            <person name="Timp W."/>
            <person name="Zhang S.X."/>
            <person name="Salzberg S.L."/>
        </authorList>
    </citation>
    <scope>NUCLEOTIDE SEQUENCE [LARGE SCALE GENOMIC DNA]</scope>
    <source>
        <strain evidence="4 5">JHH-5317</strain>
    </source>
</reference>